<dbReference type="InterPro" id="IPR003664">
    <property type="entry name" value="FA_synthesis"/>
</dbReference>
<protein>
    <recommendedName>
        <fullName evidence="9">phosphate acyltransferase</fullName>
        <ecNumber evidence="9">2.3.1.274</ecNumber>
    </recommendedName>
</protein>
<dbReference type="GO" id="GO:0043811">
    <property type="term" value="F:phosphate:acyl-[acyl carrier protein] acyltransferase activity"/>
    <property type="evidence" value="ECO:0007669"/>
    <property type="project" value="UniProtKB-EC"/>
</dbReference>
<organism evidence="11">
    <name type="scientific">bioreactor metagenome</name>
    <dbReference type="NCBI Taxonomy" id="1076179"/>
    <lineage>
        <taxon>unclassified sequences</taxon>
        <taxon>metagenomes</taxon>
        <taxon>ecological metagenomes</taxon>
    </lineage>
</organism>
<accession>A0A645DR30</accession>
<dbReference type="EMBL" id="VSSQ01038799">
    <property type="protein sequence ID" value="MPM91787.1"/>
    <property type="molecule type" value="Genomic_DNA"/>
</dbReference>
<dbReference type="GO" id="GO:0006633">
    <property type="term" value="P:fatty acid biosynthetic process"/>
    <property type="evidence" value="ECO:0007669"/>
    <property type="project" value="InterPro"/>
</dbReference>
<keyword evidence="7" id="KW-0594">Phospholipid biosynthesis</keyword>
<dbReference type="Gene3D" id="3.40.718.10">
    <property type="entry name" value="Isopropylmalate Dehydrogenase"/>
    <property type="match status" value="1"/>
</dbReference>
<sequence length="330" mass="35245">MLKIIVDCMGGDNGAKVIVTAIKNFLKSNKEVEVAAVGKKEELAELENICRIIDARDVVPMTAGALDVLRMKDSSMMVALKTMRDEHYDAIVSCGSTGGFLASATITLKMIPGIKRAALVSAIPCQEKGKFMTLLDCGANNENTAEELVQFALMGRLYAQAVLNNKDPKTYLLSNGSEDEKGSPEVKEANKLLRASNFPNFQGNIEGREAVLDPNVDVVVTGGFAGNCYLKGIEGTAKLMGNLIKSAFSMNLSTKIGYLFAKKGVASIKENMDYKAVGGALLLGINGAVVKAHGNSDEKSFYSAMMLAKKIGESKAVEKIKEGVESGNIK</sequence>
<gene>
    <name evidence="11" type="primary">plsX_27</name>
    <name evidence="11" type="ORF">SDC9_138921</name>
</gene>
<comment type="catalytic activity">
    <reaction evidence="1">
        <text>a fatty acyl-[ACP] + phosphate = an acyl phosphate + holo-[ACP]</text>
        <dbReference type="Rhea" id="RHEA:42292"/>
        <dbReference type="Rhea" id="RHEA-COMP:9685"/>
        <dbReference type="Rhea" id="RHEA-COMP:14125"/>
        <dbReference type="ChEBI" id="CHEBI:43474"/>
        <dbReference type="ChEBI" id="CHEBI:59918"/>
        <dbReference type="ChEBI" id="CHEBI:64479"/>
        <dbReference type="ChEBI" id="CHEBI:138651"/>
        <dbReference type="EC" id="2.3.1.274"/>
    </reaction>
</comment>
<evidence type="ECO:0000256" key="4">
    <source>
        <dbReference type="ARBA" id="ARBA00022516"/>
    </source>
</evidence>
<evidence type="ECO:0000256" key="2">
    <source>
        <dbReference type="ARBA" id="ARBA00004496"/>
    </source>
</evidence>
<dbReference type="PANTHER" id="PTHR30100:SF1">
    <property type="entry name" value="PHOSPHATE ACYLTRANSFERASE"/>
    <property type="match status" value="1"/>
</dbReference>
<reference evidence="11" key="1">
    <citation type="submission" date="2019-08" db="EMBL/GenBank/DDBJ databases">
        <authorList>
            <person name="Kucharzyk K."/>
            <person name="Murdoch R.W."/>
            <person name="Higgins S."/>
            <person name="Loffler F."/>
        </authorList>
    </citation>
    <scope>NUCLEOTIDE SEQUENCE</scope>
</reference>
<evidence type="ECO:0000256" key="5">
    <source>
        <dbReference type="ARBA" id="ARBA00022679"/>
    </source>
</evidence>
<evidence type="ECO:0000256" key="10">
    <source>
        <dbReference type="ARBA" id="ARBA00046608"/>
    </source>
</evidence>
<dbReference type="GO" id="GO:0005737">
    <property type="term" value="C:cytoplasm"/>
    <property type="evidence" value="ECO:0007669"/>
    <property type="project" value="UniProtKB-SubCell"/>
</dbReference>
<name>A0A645DR30_9ZZZZ</name>
<dbReference type="EC" id="2.3.1.274" evidence="9"/>
<evidence type="ECO:0000256" key="8">
    <source>
        <dbReference type="ARBA" id="ARBA00023264"/>
    </source>
</evidence>
<evidence type="ECO:0000256" key="9">
    <source>
        <dbReference type="ARBA" id="ARBA00024069"/>
    </source>
</evidence>
<dbReference type="PANTHER" id="PTHR30100">
    <property type="entry name" value="FATTY ACID/PHOSPHOLIPID SYNTHESIS PROTEIN PLSX"/>
    <property type="match status" value="1"/>
</dbReference>
<keyword evidence="3" id="KW-0963">Cytoplasm</keyword>
<dbReference type="Pfam" id="PF02504">
    <property type="entry name" value="FA_synthesis"/>
    <property type="match status" value="1"/>
</dbReference>
<comment type="subcellular location">
    <subcellularLocation>
        <location evidence="2">Cytoplasm</location>
    </subcellularLocation>
</comment>
<dbReference type="HAMAP" id="MF_00019">
    <property type="entry name" value="PlsX"/>
    <property type="match status" value="1"/>
</dbReference>
<dbReference type="NCBIfam" id="TIGR00182">
    <property type="entry name" value="plsX"/>
    <property type="match status" value="1"/>
</dbReference>
<evidence type="ECO:0000256" key="1">
    <source>
        <dbReference type="ARBA" id="ARBA00001232"/>
    </source>
</evidence>
<evidence type="ECO:0000256" key="7">
    <source>
        <dbReference type="ARBA" id="ARBA00023209"/>
    </source>
</evidence>
<evidence type="ECO:0000256" key="6">
    <source>
        <dbReference type="ARBA" id="ARBA00023098"/>
    </source>
</evidence>
<evidence type="ECO:0000256" key="3">
    <source>
        <dbReference type="ARBA" id="ARBA00022490"/>
    </source>
</evidence>
<dbReference type="PIRSF" id="PIRSF002465">
    <property type="entry name" value="Phsphlp_syn_PlsX"/>
    <property type="match status" value="1"/>
</dbReference>
<keyword evidence="4" id="KW-0444">Lipid biosynthesis</keyword>
<comment type="caution">
    <text evidence="11">The sequence shown here is derived from an EMBL/GenBank/DDBJ whole genome shotgun (WGS) entry which is preliminary data.</text>
</comment>
<keyword evidence="11" id="KW-0012">Acyltransferase</keyword>
<evidence type="ECO:0000313" key="11">
    <source>
        <dbReference type="EMBL" id="MPM91787.1"/>
    </source>
</evidence>
<comment type="subunit">
    <text evidence="10">Homodimer. Probably interacts with PlsY.</text>
</comment>
<keyword evidence="6" id="KW-0443">Lipid metabolism</keyword>
<dbReference type="GO" id="GO:0008654">
    <property type="term" value="P:phospholipid biosynthetic process"/>
    <property type="evidence" value="ECO:0007669"/>
    <property type="project" value="UniProtKB-KW"/>
</dbReference>
<keyword evidence="8" id="KW-1208">Phospholipid metabolism</keyword>
<dbReference type="InterPro" id="IPR012281">
    <property type="entry name" value="Phospholipid_synth_PlsX-like"/>
</dbReference>
<keyword evidence="5 11" id="KW-0808">Transferase</keyword>
<dbReference type="SUPFAM" id="SSF53659">
    <property type="entry name" value="Isocitrate/Isopropylmalate dehydrogenase-like"/>
    <property type="match status" value="1"/>
</dbReference>
<dbReference type="AlphaFoldDB" id="A0A645DR30"/>
<proteinExistence type="inferred from homology"/>